<keyword evidence="14" id="KW-1185">Reference proteome</keyword>
<feature type="non-terminal residue" evidence="13">
    <location>
        <position position="1"/>
    </location>
</feature>
<dbReference type="Proteomes" id="UP000590868">
    <property type="component" value="Unassembled WGS sequence"/>
</dbReference>
<evidence type="ECO:0000256" key="9">
    <source>
        <dbReference type="ARBA" id="ARBA00023306"/>
    </source>
</evidence>
<gene>
    <name evidence="13" type="primary">Spice1</name>
    <name evidence="13" type="ORF">HELFUL_R02338</name>
</gene>
<evidence type="ECO:0000256" key="3">
    <source>
        <dbReference type="ARBA" id="ARBA00018313"/>
    </source>
</evidence>
<feature type="region of interest" description="Disordered" evidence="12">
    <location>
        <begin position="195"/>
        <end position="217"/>
    </location>
</feature>
<dbReference type="GO" id="GO:0005813">
    <property type="term" value="C:centrosome"/>
    <property type="evidence" value="ECO:0007669"/>
    <property type="project" value="TreeGrafter"/>
</dbReference>
<evidence type="ECO:0000256" key="10">
    <source>
        <dbReference type="ARBA" id="ARBA00030722"/>
    </source>
</evidence>
<name>A0A7L2BD44_9GRUI</name>
<evidence type="ECO:0000313" key="13">
    <source>
        <dbReference type="EMBL" id="NXP56279.1"/>
    </source>
</evidence>
<keyword evidence="4" id="KW-0963">Cytoplasm</keyword>
<evidence type="ECO:0000256" key="6">
    <source>
        <dbReference type="ARBA" id="ARBA00022776"/>
    </source>
</evidence>
<evidence type="ECO:0000256" key="8">
    <source>
        <dbReference type="ARBA" id="ARBA00023212"/>
    </source>
</evidence>
<dbReference type="PANTHER" id="PTHR31167">
    <property type="entry name" value="SPINDLE AND CENTRIOLE ASSOCIATED PROTEIN 1 SPICE1"/>
    <property type="match status" value="1"/>
</dbReference>
<organism evidence="13 14">
    <name type="scientific">Heliornis fulica</name>
    <name type="common">sungrebe</name>
    <dbReference type="NCBI Taxonomy" id="54369"/>
    <lineage>
        <taxon>Eukaryota</taxon>
        <taxon>Metazoa</taxon>
        <taxon>Chordata</taxon>
        <taxon>Craniata</taxon>
        <taxon>Vertebrata</taxon>
        <taxon>Euteleostomi</taxon>
        <taxon>Archelosauria</taxon>
        <taxon>Archosauria</taxon>
        <taxon>Dinosauria</taxon>
        <taxon>Saurischia</taxon>
        <taxon>Theropoda</taxon>
        <taxon>Coelurosauria</taxon>
        <taxon>Aves</taxon>
        <taxon>Neognathae</taxon>
        <taxon>Neoaves</taxon>
        <taxon>Gruiformes</taxon>
        <taxon>Heliornithidae</taxon>
        <taxon>Heliornis</taxon>
    </lineage>
</organism>
<dbReference type="Pfam" id="PF15678">
    <property type="entry name" value="SPICE"/>
    <property type="match status" value="1"/>
</dbReference>
<dbReference type="GO" id="GO:0051301">
    <property type="term" value="P:cell division"/>
    <property type="evidence" value="ECO:0007669"/>
    <property type="project" value="UniProtKB-KW"/>
</dbReference>
<keyword evidence="7 11" id="KW-0175">Coiled coil</keyword>
<dbReference type="OrthoDB" id="6361178at2759"/>
<dbReference type="GO" id="GO:0005814">
    <property type="term" value="C:centriole"/>
    <property type="evidence" value="ECO:0007669"/>
    <property type="project" value="UniProtKB-SubCell"/>
</dbReference>
<dbReference type="GO" id="GO:0090307">
    <property type="term" value="P:mitotic spindle assembly"/>
    <property type="evidence" value="ECO:0007669"/>
    <property type="project" value="InterPro"/>
</dbReference>
<protein>
    <recommendedName>
        <fullName evidence="3">Spindle and centriole-associated protein 1</fullName>
    </recommendedName>
    <alternativeName>
        <fullName evidence="10">Coiled-coil domain-containing protein 52</fullName>
    </alternativeName>
</protein>
<feature type="region of interest" description="Disordered" evidence="12">
    <location>
        <begin position="509"/>
        <end position="594"/>
    </location>
</feature>
<dbReference type="EMBL" id="VXBZ01012532">
    <property type="protein sequence ID" value="NXP56279.1"/>
    <property type="molecule type" value="Genomic_DNA"/>
</dbReference>
<feature type="compositionally biased region" description="Polar residues" evidence="12">
    <location>
        <begin position="741"/>
        <end position="763"/>
    </location>
</feature>
<feature type="compositionally biased region" description="Polar residues" evidence="12">
    <location>
        <begin position="509"/>
        <end position="548"/>
    </location>
</feature>
<comment type="subcellular location">
    <subcellularLocation>
        <location evidence="1">Cytoplasm</location>
        <location evidence="1">Cytoskeleton</location>
        <location evidence="1">Microtubule organizing center</location>
        <location evidence="1">Centrosome</location>
        <location evidence="1">Centriole</location>
    </subcellularLocation>
    <subcellularLocation>
        <location evidence="2">Cytoplasm</location>
        <location evidence="2">Cytoskeleton</location>
        <location evidence="2">Spindle</location>
    </subcellularLocation>
</comment>
<dbReference type="GO" id="GO:0005819">
    <property type="term" value="C:spindle"/>
    <property type="evidence" value="ECO:0007669"/>
    <property type="project" value="UniProtKB-SubCell"/>
</dbReference>
<keyword evidence="5" id="KW-0132">Cell division</keyword>
<dbReference type="PANTHER" id="PTHR31167:SF3">
    <property type="entry name" value="SPINDLE AND CENTRIOLE-ASSOCIATED PROTEIN 1"/>
    <property type="match status" value="1"/>
</dbReference>
<evidence type="ECO:0000313" key="14">
    <source>
        <dbReference type="Proteomes" id="UP000590868"/>
    </source>
</evidence>
<accession>A0A7L2BD44</accession>
<evidence type="ECO:0000256" key="2">
    <source>
        <dbReference type="ARBA" id="ARBA00004186"/>
    </source>
</evidence>
<evidence type="ECO:0000256" key="12">
    <source>
        <dbReference type="SAM" id="MobiDB-lite"/>
    </source>
</evidence>
<keyword evidence="9" id="KW-0131">Cell cycle</keyword>
<evidence type="ECO:0000256" key="11">
    <source>
        <dbReference type="SAM" id="Coils"/>
    </source>
</evidence>
<evidence type="ECO:0000256" key="5">
    <source>
        <dbReference type="ARBA" id="ARBA00022618"/>
    </source>
</evidence>
<dbReference type="InterPro" id="IPR031387">
    <property type="entry name" value="SPICE1"/>
</dbReference>
<dbReference type="AlphaFoldDB" id="A0A7L2BD44"/>
<dbReference type="GO" id="GO:0051310">
    <property type="term" value="P:metaphase chromosome alignment"/>
    <property type="evidence" value="ECO:0007669"/>
    <property type="project" value="TreeGrafter"/>
</dbReference>
<feature type="compositionally biased region" description="Low complexity" evidence="12">
    <location>
        <begin position="728"/>
        <end position="738"/>
    </location>
</feature>
<feature type="region of interest" description="Disordered" evidence="12">
    <location>
        <begin position="253"/>
        <end position="292"/>
    </location>
</feature>
<feature type="region of interest" description="Disordered" evidence="12">
    <location>
        <begin position="721"/>
        <end position="773"/>
    </location>
</feature>
<keyword evidence="8" id="KW-0206">Cytoskeleton</keyword>
<feature type="coiled-coil region" evidence="11">
    <location>
        <begin position="368"/>
        <end position="402"/>
    </location>
</feature>
<comment type="caution">
    <text evidence="13">The sequence shown here is derived from an EMBL/GenBank/DDBJ whole genome shotgun (WGS) entry which is preliminary data.</text>
</comment>
<feature type="region of interest" description="Disordered" evidence="12">
    <location>
        <begin position="430"/>
        <end position="455"/>
    </location>
</feature>
<feature type="coiled-coil region" evidence="11">
    <location>
        <begin position="654"/>
        <end position="681"/>
    </location>
</feature>
<reference evidence="13 14" key="1">
    <citation type="submission" date="2019-09" db="EMBL/GenBank/DDBJ databases">
        <title>Bird 10,000 Genomes (B10K) Project - Family phase.</title>
        <authorList>
            <person name="Zhang G."/>
        </authorList>
    </citation>
    <scope>NUCLEOTIDE SEQUENCE [LARGE SCALE GENOMIC DNA]</scope>
    <source>
        <strain evidence="13">B10K-DU-001-55</strain>
        <tissue evidence="13">Muscle</tissue>
    </source>
</reference>
<dbReference type="GO" id="GO:0046599">
    <property type="term" value="P:regulation of centriole replication"/>
    <property type="evidence" value="ECO:0007669"/>
    <property type="project" value="TreeGrafter"/>
</dbReference>
<feature type="compositionally biased region" description="Basic and acidic residues" evidence="12">
    <location>
        <begin position="565"/>
        <end position="587"/>
    </location>
</feature>
<sequence length="784" mass="87571">STVHDLTVHRATPEDVLRRHEIHKSKNKALAHLELQDKALKRKCKKQKQLAADSLEKKKLTLMREILSDQYCLQDVLEQSEQVMAVAKDMLEDAPRTRTGFPNVTVAPNCDLESSHRPIVQNCDPPTQLSILSESVMDSQVLNEVEEEALSICQSEDGHHDPRNFKSSVSYDRLLRLLKEENSLVNSQLWAEKDRRRTTLSKESNVPLTPATVSPSLDQSALNATSVVKRIYSRLQNEGEEEAIDSADTVRQVLNPNSRKQKQTAAKMKRKQTAQNSARQRKDDSLANSIPLDLQKDKESSLDVLNRMILEVERELEDYELCTGREVQRAGRSEGLTGFTLSLVNALCRLMRYLKESEMQLREKEVMRQKYEGMLNEHRELIDALTAEILLVREENSAIENKLQQYMMVTDEQLNTLTEAFKGLPLVEPRREQSPNHFGIAGKGPASGQEKPDLSNLMPKTDAGNRENMLKFPQEELPFKFPLRPGGVGAGGSFPAHIFQPAVLLSPPRQKSSQELSPLQNGLTATSQSTENVERSSPSSLMRTQATLEENCLISPRQPIPPADKGLESSHEKIRPSCPGDTRKNSPAEESFPSGDLLGQIAELTRQNSLIKAQLSKFRGLSEDTGDCLHQPDPIRNANLNPDSSHGQTHLAVAKSLEERIAELNRQSTEARDKLLQLIDQQKLAAANVDLPMTSPVLLPSLNYTENARRNIEVSIPVAMDSSREDSVSPSSTSTIRRSVGDSSKPCSPLSVTSESVKLTPVSQRPKVEKQKEEGWFALSTHIM</sequence>
<evidence type="ECO:0000256" key="4">
    <source>
        <dbReference type="ARBA" id="ARBA00022490"/>
    </source>
</evidence>
<feature type="non-terminal residue" evidence="13">
    <location>
        <position position="784"/>
    </location>
</feature>
<evidence type="ECO:0000256" key="7">
    <source>
        <dbReference type="ARBA" id="ARBA00023054"/>
    </source>
</evidence>
<feature type="compositionally biased region" description="Polar residues" evidence="12">
    <location>
        <begin position="201"/>
        <end position="217"/>
    </location>
</feature>
<keyword evidence="6" id="KW-0498">Mitosis</keyword>
<feature type="compositionally biased region" description="Basic residues" evidence="12">
    <location>
        <begin position="259"/>
        <end position="272"/>
    </location>
</feature>
<proteinExistence type="predicted"/>
<evidence type="ECO:0000256" key="1">
    <source>
        <dbReference type="ARBA" id="ARBA00004114"/>
    </source>
</evidence>